<keyword evidence="9" id="KW-0406">Ion transport</keyword>
<feature type="transmembrane region" description="Helical" evidence="13">
    <location>
        <begin position="325"/>
        <end position="344"/>
    </location>
</feature>
<feature type="transmembrane region" description="Helical" evidence="13">
    <location>
        <begin position="504"/>
        <end position="527"/>
    </location>
</feature>
<evidence type="ECO:0000256" key="9">
    <source>
        <dbReference type="ARBA" id="ARBA00023065"/>
    </source>
</evidence>
<dbReference type="PROSITE" id="PS50283">
    <property type="entry name" value="NA_SOLUT_SYMP_3"/>
    <property type="match status" value="1"/>
</dbReference>
<feature type="region of interest" description="Disordered" evidence="12">
    <location>
        <begin position="657"/>
        <end position="683"/>
    </location>
</feature>
<dbReference type="GO" id="GO:0006814">
    <property type="term" value="P:sodium ion transport"/>
    <property type="evidence" value="ECO:0007669"/>
    <property type="project" value="UniProtKB-KW"/>
</dbReference>
<feature type="compositionally biased region" description="Gly residues" evidence="12">
    <location>
        <begin position="698"/>
        <end position="707"/>
    </location>
</feature>
<comment type="subcellular location">
    <subcellularLocation>
        <location evidence="1">Cell membrane</location>
        <topology evidence="1">Multi-pass membrane protein</topology>
    </subcellularLocation>
</comment>
<proteinExistence type="inferred from homology"/>
<feature type="transmembrane region" description="Helical" evidence="13">
    <location>
        <begin position="208"/>
        <end position="228"/>
    </location>
</feature>
<dbReference type="PANTHER" id="PTHR48086">
    <property type="entry name" value="SODIUM/PROLINE SYMPORTER-RELATED"/>
    <property type="match status" value="1"/>
</dbReference>
<comment type="similarity">
    <text evidence="2">Belongs to the sodium:solute symporter (SSF) (TC 2.A.21) family.</text>
</comment>
<protein>
    <submittedName>
        <fullName evidence="14">Uncharacterized protein</fullName>
    </submittedName>
</protein>
<sequence length="876" mass="89744">MSSYCTETSFQVAPGVSSHDYTRQEVEAAGGCCQLFVCGIPCPPPFDRTGVAWGFGLPVCAVSLGWVVMGVVIAYLTLKADDYRGYFVCNRTLPLYIVAFALLGQGLDTSSSLGNIVASYKYSFWDGAVMPIGVALSLILNGFFLAAPLNRMGLLTLPDLFRRKYGTLMEVMVSCIEIASFTVLLAGNLVGISLVLQFCFGLPKGAGIAISGGLLGAYTASGGLYSVALTDAPQVVVGLSGLLVSAVYLLATDPGPVGPGPSVGFSRDLGGNVTAHTPRFAGPADCTGAPAGTCDNYAYPAGDKPVHVGGMTDPDAYAPLPNPLLYNWASIFVLGFGNLCALDFQARCIAARTPSAARVGCFIAGGALLVLALPFGLLGGLARKYYGPDSPHAVFHADSCSAPLGRASCAEWVPDGNSAVFMFLWERAPHFIGAWAMVAMVTASISTADGAILATSTVAAHNLWRKVPRIGSHESNLLLVARLFIIPMTLLACMTAVLAYRPAYLLVVSFDIVLAGVFVPLVAAVYAPDVTPNAGILACLVGCLLRITLEQVLPKDGSLVVPIGQYGLAYGRALAGLPSFMQVTPPDMADAAHVWNPDKDTCDQKPLEDWTGLDSLLSPAFSALTMAVVTLAERRWGTDVLWFVPKAWRQASPLYLGEDPSVRPAAKQGPSGLAPTASKSRGWLWMPSVPEDVEVDAGSGGGSGGCSAAGEAGSAVDGGAGSMSGPGGCGSPGGGRREYAAGGVGGGSSWRSARGGAGLTSAAALAVEGSSWSAGTTANLTANYSPAVTVGSVSRFARESDMPLVTMLLRAESGSMTGMPSGSVALAGESPSSASAGAAAAAVAAGAGGTARAAAPAMASPPPLSLLKQWQHRSVV</sequence>
<evidence type="ECO:0000256" key="6">
    <source>
        <dbReference type="ARBA" id="ARBA00022847"/>
    </source>
</evidence>
<keyword evidence="4" id="KW-1003">Cell membrane</keyword>
<organism evidence="14 15">
    <name type="scientific">Edaphochlamys debaryana</name>
    <dbReference type="NCBI Taxonomy" id="47281"/>
    <lineage>
        <taxon>Eukaryota</taxon>
        <taxon>Viridiplantae</taxon>
        <taxon>Chlorophyta</taxon>
        <taxon>core chlorophytes</taxon>
        <taxon>Chlorophyceae</taxon>
        <taxon>CS clade</taxon>
        <taxon>Chlamydomonadales</taxon>
        <taxon>Chlamydomonadales incertae sedis</taxon>
        <taxon>Edaphochlamys</taxon>
    </lineage>
</organism>
<dbReference type="InterPro" id="IPR050277">
    <property type="entry name" value="Sodium:Solute_Symporter"/>
</dbReference>
<feature type="transmembrane region" description="Helical" evidence="13">
    <location>
        <begin position="127"/>
        <end position="150"/>
    </location>
</feature>
<dbReference type="AlphaFoldDB" id="A0A836BZN6"/>
<feature type="compositionally biased region" description="Gly residues" evidence="12">
    <location>
        <begin position="716"/>
        <end position="733"/>
    </location>
</feature>
<dbReference type="InterPro" id="IPR038377">
    <property type="entry name" value="Na/Glc_symporter_sf"/>
</dbReference>
<evidence type="ECO:0000256" key="8">
    <source>
        <dbReference type="ARBA" id="ARBA00023053"/>
    </source>
</evidence>
<feature type="transmembrane region" description="Helical" evidence="13">
    <location>
        <begin position="477"/>
        <end position="498"/>
    </location>
</feature>
<dbReference type="GO" id="GO:0005886">
    <property type="term" value="C:plasma membrane"/>
    <property type="evidence" value="ECO:0007669"/>
    <property type="project" value="UniProtKB-SubCell"/>
</dbReference>
<keyword evidence="8" id="KW-0915">Sodium</keyword>
<dbReference type="GO" id="GO:0015293">
    <property type="term" value="F:symporter activity"/>
    <property type="evidence" value="ECO:0007669"/>
    <property type="project" value="UniProtKB-KW"/>
</dbReference>
<dbReference type="InterPro" id="IPR001734">
    <property type="entry name" value="Na/solute_symporter"/>
</dbReference>
<evidence type="ECO:0000313" key="15">
    <source>
        <dbReference type="Proteomes" id="UP000612055"/>
    </source>
</evidence>
<reference evidence="14" key="1">
    <citation type="journal article" date="2020" name="bioRxiv">
        <title>Comparative genomics of Chlamydomonas.</title>
        <authorList>
            <person name="Craig R.J."/>
            <person name="Hasan A.R."/>
            <person name="Ness R.W."/>
            <person name="Keightley P.D."/>
        </authorList>
    </citation>
    <scope>NUCLEOTIDE SEQUENCE</scope>
    <source>
        <strain evidence="14">CCAP 11/70</strain>
    </source>
</reference>
<evidence type="ECO:0000256" key="4">
    <source>
        <dbReference type="ARBA" id="ARBA00022475"/>
    </source>
</evidence>
<evidence type="ECO:0000256" key="1">
    <source>
        <dbReference type="ARBA" id="ARBA00004651"/>
    </source>
</evidence>
<feature type="region of interest" description="Disordered" evidence="12">
    <location>
        <begin position="696"/>
        <end position="733"/>
    </location>
</feature>
<keyword evidence="5 13" id="KW-0812">Transmembrane</keyword>
<evidence type="ECO:0000256" key="5">
    <source>
        <dbReference type="ARBA" id="ARBA00022692"/>
    </source>
</evidence>
<keyword evidence="7 13" id="KW-1133">Transmembrane helix</keyword>
<evidence type="ECO:0000256" key="12">
    <source>
        <dbReference type="SAM" id="MobiDB-lite"/>
    </source>
</evidence>
<dbReference type="Gene3D" id="1.20.1730.10">
    <property type="entry name" value="Sodium/glucose cotransporter"/>
    <property type="match status" value="1"/>
</dbReference>
<name>A0A836BZN6_9CHLO</name>
<keyword evidence="15" id="KW-1185">Reference proteome</keyword>
<comment type="caution">
    <text evidence="14">The sequence shown here is derived from an EMBL/GenBank/DDBJ whole genome shotgun (WGS) entry which is preliminary data.</text>
</comment>
<evidence type="ECO:0000256" key="13">
    <source>
        <dbReference type="SAM" id="Phobius"/>
    </source>
</evidence>
<accession>A0A836BZN6</accession>
<keyword evidence="11" id="KW-0739">Sodium transport</keyword>
<evidence type="ECO:0000256" key="7">
    <source>
        <dbReference type="ARBA" id="ARBA00022989"/>
    </source>
</evidence>
<feature type="transmembrane region" description="Helical" evidence="13">
    <location>
        <begin position="356"/>
        <end position="382"/>
    </location>
</feature>
<dbReference type="PANTHER" id="PTHR48086:SF3">
    <property type="entry name" value="SODIUM_PROLINE SYMPORTER"/>
    <property type="match status" value="1"/>
</dbReference>
<dbReference type="Pfam" id="PF00474">
    <property type="entry name" value="SSF"/>
    <property type="match status" value="1"/>
</dbReference>
<feature type="transmembrane region" description="Helical" evidence="13">
    <location>
        <begin position="171"/>
        <end position="196"/>
    </location>
</feature>
<dbReference type="EMBL" id="JAEHOE010000033">
    <property type="protein sequence ID" value="KAG2494142.1"/>
    <property type="molecule type" value="Genomic_DNA"/>
</dbReference>
<feature type="transmembrane region" description="Helical" evidence="13">
    <location>
        <begin position="88"/>
        <end position="107"/>
    </location>
</feature>
<feature type="transmembrane region" description="Helical" evidence="13">
    <location>
        <begin position="235"/>
        <end position="251"/>
    </location>
</feature>
<evidence type="ECO:0000256" key="11">
    <source>
        <dbReference type="ARBA" id="ARBA00023201"/>
    </source>
</evidence>
<evidence type="ECO:0000256" key="10">
    <source>
        <dbReference type="ARBA" id="ARBA00023136"/>
    </source>
</evidence>
<keyword evidence="3" id="KW-0813">Transport</keyword>
<feature type="transmembrane region" description="Helical" evidence="13">
    <location>
        <begin position="53"/>
        <end position="76"/>
    </location>
</feature>
<dbReference type="Proteomes" id="UP000612055">
    <property type="component" value="Unassembled WGS sequence"/>
</dbReference>
<keyword evidence="10 13" id="KW-0472">Membrane</keyword>
<gene>
    <name evidence="14" type="ORF">HYH03_007778</name>
</gene>
<dbReference type="OrthoDB" id="6132759at2759"/>
<evidence type="ECO:0000256" key="2">
    <source>
        <dbReference type="ARBA" id="ARBA00006434"/>
    </source>
</evidence>
<evidence type="ECO:0000313" key="14">
    <source>
        <dbReference type="EMBL" id="KAG2494142.1"/>
    </source>
</evidence>
<keyword evidence="6" id="KW-0769">Symport</keyword>
<evidence type="ECO:0000256" key="3">
    <source>
        <dbReference type="ARBA" id="ARBA00022448"/>
    </source>
</evidence>